<dbReference type="Proteomes" id="UP001199916">
    <property type="component" value="Unassembled WGS sequence"/>
</dbReference>
<evidence type="ECO:0000259" key="5">
    <source>
        <dbReference type="Pfam" id="PF00700"/>
    </source>
</evidence>
<organism evidence="6 7">
    <name type="scientific">Paenibacillus profundus</name>
    <dbReference type="NCBI Taxonomy" id="1173085"/>
    <lineage>
        <taxon>Bacteria</taxon>
        <taxon>Bacillati</taxon>
        <taxon>Bacillota</taxon>
        <taxon>Bacilli</taxon>
        <taxon>Bacillales</taxon>
        <taxon>Paenibacillaceae</taxon>
        <taxon>Paenibacillus</taxon>
    </lineage>
</organism>
<keyword evidence="6" id="KW-0966">Cell projection</keyword>
<comment type="subcellular location">
    <subcellularLocation>
        <location evidence="1">Bacterial flagellum</location>
    </subcellularLocation>
</comment>
<dbReference type="RefSeq" id="WP_233696321.1">
    <property type="nucleotide sequence ID" value="NZ_JAJNBZ010000004.1"/>
</dbReference>
<accession>A0ABS8YE21</accession>
<evidence type="ECO:0000256" key="2">
    <source>
        <dbReference type="ARBA" id="ARBA00005709"/>
    </source>
</evidence>
<dbReference type="InterPro" id="IPR001492">
    <property type="entry name" value="Flagellin"/>
</dbReference>
<evidence type="ECO:0000256" key="3">
    <source>
        <dbReference type="ARBA" id="ARBA00023143"/>
    </source>
</evidence>
<evidence type="ECO:0000256" key="1">
    <source>
        <dbReference type="ARBA" id="ARBA00004365"/>
    </source>
</evidence>
<reference evidence="6 7" key="1">
    <citation type="submission" date="2021-11" db="EMBL/GenBank/DDBJ databases">
        <title>Draft genome sequence of Paenibacillus profundus YoMME, a new Gram-positive bacteria with exoelectrogenic properties.</title>
        <authorList>
            <person name="Hubenova Y."/>
            <person name="Hubenova E."/>
            <person name="Manasiev Y."/>
            <person name="Peykov S."/>
            <person name="Mitov M."/>
        </authorList>
    </citation>
    <scope>NUCLEOTIDE SEQUENCE [LARGE SCALE GENOMIC DNA]</scope>
    <source>
        <strain evidence="6 7">YoMME</strain>
    </source>
</reference>
<dbReference type="SUPFAM" id="SSF64518">
    <property type="entry name" value="Phase 1 flagellin"/>
    <property type="match status" value="1"/>
</dbReference>
<evidence type="ECO:0000259" key="4">
    <source>
        <dbReference type="Pfam" id="PF00669"/>
    </source>
</evidence>
<dbReference type="PANTHER" id="PTHR42792">
    <property type="entry name" value="FLAGELLIN"/>
    <property type="match status" value="1"/>
</dbReference>
<feature type="domain" description="Flagellin C-terminal" evidence="5">
    <location>
        <begin position="221"/>
        <end position="302"/>
    </location>
</feature>
<keyword evidence="7" id="KW-1185">Reference proteome</keyword>
<proteinExistence type="inferred from homology"/>
<feature type="domain" description="Flagellin N-terminal" evidence="4">
    <location>
        <begin position="7"/>
        <end position="140"/>
    </location>
</feature>
<dbReference type="InterPro" id="IPR001029">
    <property type="entry name" value="Flagellin_N"/>
</dbReference>
<dbReference type="InterPro" id="IPR013384">
    <property type="entry name" value="Flagell_FlgL"/>
</dbReference>
<evidence type="ECO:0000313" key="6">
    <source>
        <dbReference type="EMBL" id="MCE5169302.1"/>
    </source>
</evidence>
<keyword evidence="6" id="KW-0969">Cilium</keyword>
<keyword evidence="6" id="KW-0282">Flagellum</keyword>
<evidence type="ECO:0000313" key="7">
    <source>
        <dbReference type="Proteomes" id="UP001199916"/>
    </source>
</evidence>
<dbReference type="NCBIfam" id="TIGR02550">
    <property type="entry name" value="flagell_flgL"/>
    <property type="match status" value="1"/>
</dbReference>
<comment type="similarity">
    <text evidence="2">Belongs to the bacterial flagellin family.</text>
</comment>
<dbReference type="PANTHER" id="PTHR42792:SF1">
    <property type="entry name" value="FLAGELLAR HOOK-ASSOCIATED PROTEIN 3"/>
    <property type="match status" value="1"/>
</dbReference>
<dbReference type="Pfam" id="PF00669">
    <property type="entry name" value="Flagellin_N"/>
    <property type="match status" value="1"/>
</dbReference>
<dbReference type="EMBL" id="JAJNBZ010000004">
    <property type="protein sequence ID" value="MCE5169302.1"/>
    <property type="molecule type" value="Genomic_DNA"/>
</dbReference>
<comment type="caution">
    <text evidence="6">The sequence shown here is derived from an EMBL/GenBank/DDBJ whole genome shotgun (WGS) entry which is preliminary data.</text>
</comment>
<dbReference type="Pfam" id="PF00700">
    <property type="entry name" value="Flagellin_C"/>
    <property type="match status" value="1"/>
</dbReference>
<gene>
    <name evidence="6" type="primary">flgL</name>
    <name evidence="6" type="ORF">LQV63_08255</name>
</gene>
<dbReference type="Gene3D" id="1.20.1330.10">
    <property type="entry name" value="f41 fragment of flagellin, N-terminal domain"/>
    <property type="match status" value="1"/>
</dbReference>
<sequence>MRVTSSMQNTQLLHNLRYMNSNMTDLNNKLSTGQKIHRPGDDPVGIGYQMRYDSELNRNDEFTTNAQMGTGMLRTMDSLMQQASDVLKRVRTLTQQASTGTTPDDARKSTLAEIKQLKEQLVMIGNSSYNGRYLFNGQKTDQSPYTNDGSATEQTDQGIYKLNVSPSVTVPVSITGELIFGRAIDTTKPIDKSNDNVFQTMDDIIKSLENNDTQGMLSSLDRIDASSDRINTQWSEIGARMNRFELMENRLADDKVSLKEQRKGVADTDMPAGIIELKTQENVLQAALSTGARIMQTSLIDFIR</sequence>
<protein>
    <submittedName>
        <fullName evidence="6">Flagellar hook-associated protein FlgL</fullName>
    </submittedName>
</protein>
<name>A0ABS8YE21_9BACL</name>
<dbReference type="InterPro" id="IPR046358">
    <property type="entry name" value="Flagellin_C"/>
</dbReference>
<keyword evidence="3" id="KW-0975">Bacterial flagellum</keyword>